<dbReference type="PANTHER" id="PTHR16950:SF16">
    <property type="entry name" value="ZINC TRANSPORTER ZIP13"/>
    <property type="match status" value="1"/>
</dbReference>
<reference evidence="7" key="1">
    <citation type="submission" date="2020-11" db="EMBL/GenBank/DDBJ databases">
        <authorList>
            <person name="Tran Van P."/>
        </authorList>
    </citation>
    <scope>NUCLEOTIDE SEQUENCE</scope>
</reference>
<dbReference type="GO" id="GO:0016020">
    <property type="term" value="C:membrane"/>
    <property type="evidence" value="ECO:0007669"/>
    <property type="project" value="UniProtKB-SubCell"/>
</dbReference>
<evidence type="ECO:0000313" key="7">
    <source>
        <dbReference type="EMBL" id="CAD7428686.1"/>
    </source>
</evidence>
<evidence type="ECO:0000256" key="5">
    <source>
        <dbReference type="ARBA" id="ARBA00038485"/>
    </source>
</evidence>
<comment type="similarity">
    <text evidence="5">Belongs to the ZIP transporter (TC 2.A.5) family. KE4/Catsup subfamily.</text>
</comment>
<evidence type="ECO:0000256" key="2">
    <source>
        <dbReference type="ARBA" id="ARBA00022692"/>
    </source>
</evidence>
<organism evidence="7">
    <name type="scientific">Timema monikensis</name>
    <dbReference type="NCBI Taxonomy" id="170555"/>
    <lineage>
        <taxon>Eukaryota</taxon>
        <taxon>Metazoa</taxon>
        <taxon>Ecdysozoa</taxon>
        <taxon>Arthropoda</taxon>
        <taxon>Hexapoda</taxon>
        <taxon>Insecta</taxon>
        <taxon>Pterygota</taxon>
        <taxon>Neoptera</taxon>
        <taxon>Polyneoptera</taxon>
        <taxon>Phasmatodea</taxon>
        <taxon>Timematodea</taxon>
        <taxon>Timematoidea</taxon>
        <taxon>Timematidae</taxon>
        <taxon>Timema</taxon>
    </lineage>
</organism>
<keyword evidence="4 6" id="KW-0472">Membrane</keyword>
<evidence type="ECO:0000256" key="1">
    <source>
        <dbReference type="ARBA" id="ARBA00004141"/>
    </source>
</evidence>
<name>A0A7R9E8Z5_9NEOP</name>
<gene>
    <name evidence="7" type="ORF">TMSB3V08_LOCUS5480</name>
</gene>
<dbReference type="AlphaFoldDB" id="A0A7R9E8Z5"/>
<evidence type="ECO:0000256" key="3">
    <source>
        <dbReference type="ARBA" id="ARBA00022989"/>
    </source>
</evidence>
<keyword evidence="2 6" id="KW-0812">Transmembrane</keyword>
<dbReference type="GO" id="GO:0005385">
    <property type="term" value="F:zinc ion transmembrane transporter activity"/>
    <property type="evidence" value="ECO:0007669"/>
    <property type="project" value="TreeGrafter"/>
</dbReference>
<dbReference type="Pfam" id="PF02535">
    <property type="entry name" value="Zip"/>
    <property type="match status" value="1"/>
</dbReference>
<sequence length="445" mass="48486">MHAAHNLGGLVLGQSCVLLIYSYQTELYTINRIRTHARVRYEHVIVYETERTIAVREMLRWFICFVELNRASQLLSMQFHSNDLNHSGVSLSISGVSGRGDKGNASALSLFVHESQLVVQSSVNYILPASLAELSKDITLVLDWLVEYGEIVHSTMILTPISPSSVGQSIAGVTPYGLDYSIGCLLGDVFLHLLPEVWERTEDSPVHPCMEKGLWVLAGLLIFVFLEKAFALPPTESSELDTPSDTHKYKVNGFMPSHNNNHKGLVVCDNNVLLRNGHSANHETDVISVKPGPIHVSGYLNLMANSFDNFTHGLAVGGSFLVSFPHGVLTTFAILLHEIPHEVGDFAILLKSGFSRWEAAKAQLCTATAGIFGALVAIILSGSSGTVAARTSWILPFTAGGFLHIALVTVLPDLLKEENPKESMLQLLSLLGGITVMATMSFIVE</sequence>
<protein>
    <recommendedName>
        <fullName evidence="8">Zinc transporter ZIP13</fullName>
    </recommendedName>
</protein>
<evidence type="ECO:0000256" key="4">
    <source>
        <dbReference type="ARBA" id="ARBA00023136"/>
    </source>
</evidence>
<feature type="transmembrane region" description="Helical" evidence="6">
    <location>
        <begin position="393"/>
        <end position="415"/>
    </location>
</feature>
<proteinExistence type="inferred from homology"/>
<feature type="transmembrane region" description="Helical" evidence="6">
    <location>
        <begin position="427"/>
        <end position="444"/>
    </location>
</feature>
<dbReference type="PANTHER" id="PTHR16950">
    <property type="entry name" value="ZINC TRANSPORTER SLC39A7 HISTIDINE-RICH MEMBRANE PROTEIN KE4"/>
    <property type="match status" value="1"/>
</dbReference>
<dbReference type="InterPro" id="IPR003689">
    <property type="entry name" value="ZIP"/>
</dbReference>
<keyword evidence="3 6" id="KW-1133">Transmembrane helix</keyword>
<comment type="subcellular location">
    <subcellularLocation>
        <location evidence="1">Membrane</location>
        <topology evidence="1">Multi-pass membrane protein</topology>
    </subcellularLocation>
</comment>
<dbReference type="EMBL" id="OB793824">
    <property type="protein sequence ID" value="CAD7428686.1"/>
    <property type="molecule type" value="Genomic_DNA"/>
</dbReference>
<evidence type="ECO:0000256" key="6">
    <source>
        <dbReference type="SAM" id="Phobius"/>
    </source>
</evidence>
<feature type="transmembrane region" description="Helical" evidence="6">
    <location>
        <begin position="364"/>
        <end position="381"/>
    </location>
</feature>
<dbReference type="GO" id="GO:0006882">
    <property type="term" value="P:intracellular zinc ion homeostasis"/>
    <property type="evidence" value="ECO:0007669"/>
    <property type="project" value="TreeGrafter"/>
</dbReference>
<evidence type="ECO:0008006" key="8">
    <source>
        <dbReference type="Google" id="ProtNLM"/>
    </source>
</evidence>
<accession>A0A7R9E8Z5</accession>